<dbReference type="Pfam" id="PF00294">
    <property type="entry name" value="PfkB"/>
    <property type="match status" value="1"/>
</dbReference>
<accession>A0A645I229</accession>
<dbReference type="PANTHER" id="PTHR10584">
    <property type="entry name" value="SUGAR KINASE"/>
    <property type="match status" value="1"/>
</dbReference>
<proteinExistence type="predicted"/>
<comment type="caution">
    <text evidence="4">The sequence shown here is derived from an EMBL/GenBank/DDBJ whole genome shotgun (WGS) entry which is preliminary data.</text>
</comment>
<evidence type="ECO:0000256" key="1">
    <source>
        <dbReference type="ARBA" id="ARBA00022679"/>
    </source>
</evidence>
<dbReference type="SUPFAM" id="SSF53613">
    <property type="entry name" value="Ribokinase-like"/>
    <property type="match status" value="1"/>
</dbReference>
<dbReference type="AlphaFoldDB" id="A0A645I229"/>
<dbReference type="Gene3D" id="3.40.1190.20">
    <property type="match status" value="1"/>
</dbReference>
<dbReference type="EMBL" id="VSSQ01104211">
    <property type="protein sequence ID" value="MPN44802.1"/>
    <property type="molecule type" value="Genomic_DNA"/>
</dbReference>
<dbReference type="InterPro" id="IPR002173">
    <property type="entry name" value="Carboh/pur_kinase_PfkB_CS"/>
</dbReference>
<dbReference type="GO" id="GO:0005829">
    <property type="term" value="C:cytosol"/>
    <property type="evidence" value="ECO:0007669"/>
    <property type="project" value="TreeGrafter"/>
</dbReference>
<dbReference type="GO" id="GO:0004747">
    <property type="term" value="F:ribokinase activity"/>
    <property type="evidence" value="ECO:0007669"/>
    <property type="project" value="UniProtKB-EC"/>
</dbReference>
<dbReference type="EC" id="2.7.1.15" evidence="4"/>
<keyword evidence="1 4" id="KW-0808">Transferase</keyword>
<sequence length="92" mass="9733">METVVITLGSKGAFYQEKDQQGLIPAFKVKAVDTTAAGDVFNGALAVALTEGKELKQALRFASAAAAISVTRLGAQPSAPTRKEIERFLKSH</sequence>
<feature type="domain" description="Carbohydrate kinase PfkB" evidence="3">
    <location>
        <begin position="2"/>
        <end position="82"/>
    </location>
</feature>
<evidence type="ECO:0000256" key="2">
    <source>
        <dbReference type="ARBA" id="ARBA00022777"/>
    </source>
</evidence>
<dbReference type="InterPro" id="IPR011611">
    <property type="entry name" value="PfkB_dom"/>
</dbReference>
<reference evidence="4" key="1">
    <citation type="submission" date="2019-08" db="EMBL/GenBank/DDBJ databases">
        <authorList>
            <person name="Kucharzyk K."/>
            <person name="Murdoch R.W."/>
            <person name="Higgins S."/>
            <person name="Loffler F."/>
        </authorList>
    </citation>
    <scope>NUCLEOTIDE SEQUENCE</scope>
</reference>
<gene>
    <name evidence="4" type="primary">rbsK_12</name>
    <name evidence="4" type="ORF">SDC9_192369</name>
</gene>
<evidence type="ECO:0000259" key="3">
    <source>
        <dbReference type="Pfam" id="PF00294"/>
    </source>
</evidence>
<organism evidence="4">
    <name type="scientific">bioreactor metagenome</name>
    <dbReference type="NCBI Taxonomy" id="1076179"/>
    <lineage>
        <taxon>unclassified sequences</taxon>
        <taxon>metagenomes</taxon>
        <taxon>ecological metagenomes</taxon>
    </lineage>
</organism>
<dbReference type="PROSITE" id="PS00584">
    <property type="entry name" value="PFKB_KINASES_2"/>
    <property type="match status" value="1"/>
</dbReference>
<protein>
    <submittedName>
        <fullName evidence="4">Ribokinase</fullName>
        <ecNumber evidence="4">2.7.1.15</ecNumber>
    </submittedName>
</protein>
<name>A0A645I229_9ZZZZ</name>
<dbReference type="PANTHER" id="PTHR10584:SF166">
    <property type="entry name" value="RIBOKINASE"/>
    <property type="match status" value="1"/>
</dbReference>
<dbReference type="InterPro" id="IPR029056">
    <property type="entry name" value="Ribokinase-like"/>
</dbReference>
<keyword evidence="2 4" id="KW-0418">Kinase</keyword>
<evidence type="ECO:0000313" key="4">
    <source>
        <dbReference type="EMBL" id="MPN44802.1"/>
    </source>
</evidence>